<gene>
    <name evidence="2" type="ORF">BCR38DRAFT_407439</name>
</gene>
<reference evidence="2 3" key="1">
    <citation type="submission" date="2016-07" db="EMBL/GenBank/DDBJ databases">
        <title>Pervasive Adenine N6-methylation of Active Genes in Fungi.</title>
        <authorList>
            <consortium name="DOE Joint Genome Institute"/>
            <person name="Mondo S.J."/>
            <person name="Dannebaum R.O."/>
            <person name="Kuo R.C."/>
            <person name="Labutti K."/>
            <person name="Haridas S."/>
            <person name="Kuo A."/>
            <person name="Salamov A."/>
            <person name="Ahrendt S.R."/>
            <person name="Lipzen A."/>
            <person name="Sullivan W."/>
            <person name="Andreopoulos W.B."/>
            <person name="Clum A."/>
            <person name="Lindquist E."/>
            <person name="Daum C."/>
            <person name="Ramamoorthy G.K."/>
            <person name="Gryganskyi A."/>
            <person name="Culley D."/>
            <person name="Magnuson J.K."/>
            <person name="James T.Y."/>
            <person name="O'Malley M.A."/>
            <person name="Stajich J.E."/>
            <person name="Spatafora J.W."/>
            <person name="Visel A."/>
            <person name="Grigoriev I.V."/>
        </authorList>
    </citation>
    <scope>NUCLEOTIDE SEQUENCE [LARGE SCALE GENOMIC DNA]</scope>
    <source>
        <strain evidence="2 3">CBS 129021</strain>
    </source>
</reference>
<dbReference type="Proteomes" id="UP000193689">
    <property type="component" value="Unassembled WGS sequence"/>
</dbReference>
<comment type="caution">
    <text evidence="2">The sequence shown here is derived from an EMBL/GenBank/DDBJ whole genome shotgun (WGS) entry which is preliminary data.</text>
</comment>
<keyword evidence="3" id="KW-1185">Reference proteome</keyword>
<evidence type="ECO:0000256" key="1">
    <source>
        <dbReference type="SAM" id="MobiDB-lite"/>
    </source>
</evidence>
<dbReference type="InParanoid" id="A0A1Y2E7C6"/>
<accession>A0A1Y2E7C6</accession>
<evidence type="ECO:0000313" key="3">
    <source>
        <dbReference type="Proteomes" id="UP000193689"/>
    </source>
</evidence>
<sequence length="245" mass="27357">MQGRSCVLRIPDKRSNSPSIGAAHFAFCFEPHTSRGKKAHAQTSICRSQQLASAQRRKRLLQYSIKSFWLIRLRPLLRPSAGTTRSVLTGSRIRREKHTEGGSSSNQVKLQNSLGRPHLARPANSCNNPYSRLYNTPLFDICHQFHPYWPGGKEQLIALESSIPSPVSSHSYHHLENHYSVSGSRRHFSPEAKLVNARPRPAIRSATATLSLPLPPTYYATVVHKREPPSHLPTPENAAASHIGQ</sequence>
<organism evidence="2 3">
    <name type="scientific">Pseudomassariella vexata</name>
    <dbReference type="NCBI Taxonomy" id="1141098"/>
    <lineage>
        <taxon>Eukaryota</taxon>
        <taxon>Fungi</taxon>
        <taxon>Dikarya</taxon>
        <taxon>Ascomycota</taxon>
        <taxon>Pezizomycotina</taxon>
        <taxon>Sordariomycetes</taxon>
        <taxon>Xylariomycetidae</taxon>
        <taxon>Amphisphaeriales</taxon>
        <taxon>Pseudomassariaceae</taxon>
        <taxon>Pseudomassariella</taxon>
    </lineage>
</organism>
<dbReference type="AlphaFoldDB" id="A0A1Y2E7C6"/>
<dbReference type="RefSeq" id="XP_040718085.1">
    <property type="nucleotide sequence ID" value="XM_040858166.1"/>
</dbReference>
<protein>
    <submittedName>
        <fullName evidence="2">Uncharacterized protein</fullName>
    </submittedName>
</protein>
<evidence type="ECO:0000313" key="2">
    <source>
        <dbReference type="EMBL" id="ORY67461.1"/>
    </source>
</evidence>
<dbReference type="EMBL" id="MCFJ01000004">
    <property type="protein sequence ID" value="ORY67461.1"/>
    <property type="molecule type" value="Genomic_DNA"/>
</dbReference>
<feature type="region of interest" description="Disordered" evidence="1">
    <location>
        <begin position="84"/>
        <end position="109"/>
    </location>
</feature>
<proteinExistence type="predicted"/>
<dbReference type="GeneID" id="63774378"/>
<name>A0A1Y2E7C6_9PEZI</name>